<feature type="transmembrane region" description="Helical" evidence="4">
    <location>
        <begin position="12"/>
        <end position="31"/>
    </location>
</feature>
<dbReference type="CDD" id="cd07185">
    <property type="entry name" value="OmpA_C-like"/>
    <property type="match status" value="1"/>
</dbReference>
<keyword evidence="4" id="KW-1133">Transmembrane helix</keyword>
<dbReference type="EMBL" id="QANS01000001">
    <property type="protein sequence ID" value="PTU32889.1"/>
    <property type="molecule type" value="Genomic_DNA"/>
</dbReference>
<dbReference type="SUPFAM" id="SSF103088">
    <property type="entry name" value="OmpA-like"/>
    <property type="match status" value="1"/>
</dbReference>
<dbReference type="PANTHER" id="PTHR30329">
    <property type="entry name" value="STATOR ELEMENT OF FLAGELLAR MOTOR COMPLEX"/>
    <property type="match status" value="1"/>
</dbReference>
<evidence type="ECO:0000313" key="7">
    <source>
        <dbReference type="Proteomes" id="UP000244248"/>
    </source>
</evidence>
<keyword evidence="6" id="KW-0282">Flagellum</keyword>
<keyword evidence="6" id="KW-0969">Cilium</keyword>
<dbReference type="PRINTS" id="PR01021">
    <property type="entry name" value="OMPADOMAIN"/>
</dbReference>
<evidence type="ECO:0000256" key="3">
    <source>
        <dbReference type="PROSITE-ProRule" id="PRU00473"/>
    </source>
</evidence>
<gene>
    <name evidence="6" type="ORF">CJD38_01895</name>
</gene>
<evidence type="ECO:0000313" key="6">
    <source>
        <dbReference type="EMBL" id="PTU32889.1"/>
    </source>
</evidence>
<evidence type="ECO:0000256" key="2">
    <source>
        <dbReference type="ARBA" id="ARBA00023136"/>
    </source>
</evidence>
<reference evidence="6 7" key="1">
    <citation type="submission" date="2018-04" db="EMBL/GenBank/DDBJ databases">
        <title>Novel species isolated from glacier.</title>
        <authorList>
            <person name="Liu Q."/>
            <person name="Xin Y.-H."/>
        </authorList>
    </citation>
    <scope>NUCLEOTIDE SEQUENCE [LARGE SCALE GENOMIC DNA]</scope>
    <source>
        <strain evidence="6 7">GT1R17</strain>
    </source>
</reference>
<dbReference type="InterPro" id="IPR036737">
    <property type="entry name" value="OmpA-like_sf"/>
</dbReference>
<dbReference type="InterPro" id="IPR050330">
    <property type="entry name" value="Bact_OuterMem_StrucFunc"/>
</dbReference>
<feature type="domain" description="OmpA-like" evidence="5">
    <location>
        <begin position="438"/>
        <end position="556"/>
    </location>
</feature>
<keyword evidence="2 3" id="KW-0472">Membrane</keyword>
<dbReference type="GO" id="GO:0009279">
    <property type="term" value="C:cell outer membrane"/>
    <property type="evidence" value="ECO:0007669"/>
    <property type="project" value="UniProtKB-SubCell"/>
</dbReference>
<dbReference type="InterPro" id="IPR006665">
    <property type="entry name" value="OmpA-like"/>
</dbReference>
<comment type="caution">
    <text evidence="6">The sequence shown here is derived from an EMBL/GenBank/DDBJ whole genome shotgun (WGS) entry which is preliminary data.</text>
</comment>
<keyword evidence="4" id="KW-0812">Transmembrane</keyword>
<sequence length="559" mass="61254">MSDFRLGYPERTLVALGAFLTIVIVTCILPLRSSVSMALALTVFGSALILIFLRTQRQRRAQHQSNSVLAALGASTVNIPAALRNHMPLIMMIGDSLESIFSTDPNSSEHIARVKGGAIWLRVNRTVDLPKLCSAVYTWRDSRAPNGVILTITPDLHTQESLDNTLHLARQVLSDSSRLLGKHLSAYLAVYQKLTRTDEGAYQWVGLSSANQIDNLDSISTFLSVAEAPDQNIKSDVDARPSAWRAAGMTSLVRWTQKNIISSLLDRRQTSMPWPLHGIAWIDCGPATKADSPWNLHLQSQTCLSPALFTATTQPWPLPEPFLETLPQQQWVSPRIRALTHAIVILACLGVLATWGAVKNNDALMTSVSEDINRFYATPVDQDSARRDALAALTKERDRLDRYQRIGTPIRLDLGMYRGDALVPELNRAIASYQPPAQPPAVITLDGLSLFESSSAELKSGSTRALISVLDVIKAHPGKRILIAGHTDSSGDAEKNQRLSEERAGAVRHWLMETSGLPVSTFAIQGYGGGRPITDNTTAEGRARNRRVEITLIPETTGT</sequence>
<evidence type="ECO:0000259" key="5">
    <source>
        <dbReference type="PROSITE" id="PS51123"/>
    </source>
</evidence>
<accession>A0A2T5MK14</accession>
<keyword evidence="6" id="KW-0966">Cell projection</keyword>
<dbReference type="InterPro" id="IPR006664">
    <property type="entry name" value="OMP_bac"/>
</dbReference>
<dbReference type="Proteomes" id="UP000244248">
    <property type="component" value="Unassembled WGS sequence"/>
</dbReference>
<dbReference type="AlphaFoldDB" id="A0A2T5MK14"/>
<dbReference type="PANTHER" id="PTHR30329:SF20">
    <property type="entry name" value="EXPORTED PROTEIN"/>
    <property type="match status" value="1"/>
</dbReference>
<proteinExistence type="predicted"/>
<dbReference type="Gene3D" id="3.30.1330.60">
    <property type="entry name" value="OmpA-like domain"/>
    <property type="match status" value="1"/>
</dbReference>
<dbReference type="OrthoDB" id="345640at2"/>
<comment type="subcellular location">
    <subcellularLocation>
        <location evidence="1">Cell outer membrane</location>
    </subcellularLocation>
</comment>
<feature type="transmembrane region" description="Helical" evidence="4">
    <location>
        <begin position="37"/>
        <end position="53"/>
    </location>
</feature>
<dbReference type="Pfam" id="PF00691">
    <property type="entry name" value="OmpA"/>
    <property type="match status" value="1"/>
</dbReference>
<organism evidence="6 7">
    <name type="scientific">Stenotrophobium rhamnosiphilum</name>
    <dbReference type="NCBI Taxonomy" id="2029166"/>
    <lineage>
        <taxon>Bacteria</taxon>
        <taxon>Pseudomonadati</taxon>
        <taxon>Pseudomonadota</taxon>
        <taxon>Gammaproteobacteria</taxon>
        <taxon>Nevskiales</taxon>
        <taxon>Nevskiaceae</taxon>
        <taxon>Stenotrophobium</taxon>
    </lineage>
</organism>
<dbReference type="RefSeq" id="WP_107938598.1">
    <property type="nucleotide sequence ID" value="NZ_QANS01000001.1"/>
</dbReference>
<keyword evidence="7" id="KW-1185">Reference proteome</keyword>
<evidence type="ECO:0000256" key="4">
    <source>
        <dbReference type="SAM" id="Phobius"/>
    </source>
</evidence>
<dbReference type="PROSITE" id="PS51123">
    <property type="entry name" value="OMPA_2"/>
    <property type="match status" value="1"/>
</dbReference>
<evidence type="ECO:0000256" key="1">
    <source>
        <dbReference type="ARBA" id="ARBA00004442"/>
    </source>
</evidence>
<name>A0A2T5MK14_9GAMM</name>
<protein>
    <submittedName>
        <fullName evidence="6">Flagellar motor protein MotB</fullName>
    </submittedName>
</protein>